<reference evidence="6 7" key="1">
    <citation type="journal article" date="2014" name="Nat. Commun.">
        <title>Klebsormidium flaccidum genome reveals primary factors for plant terrestrial adaptation.</title>
        <authorList>
            <person name="Hori K."/>
            <person name="Maruyama F."/>
            <person name="Fujisawa T."/>
            <person name="Togashi T."/>
            <person name="Yamamoto N."/>
            <person name="Seo M."/>
            <person name="Sato S."/>
            <person name="Yamada T."/>
            <person name="Mori H."/>
            <person name="Tajima N."/>
            <person name="Moriyama T."/>
            <person name="Ikeuchi M."/>
            <person name="Watanabe M."/>
            <person name="Wada H."/>
            <person name="Kobayashi K."/>
            <person name="Saito M."/>
            <person name="Masuda T."/>
            <person name="Sasaki-Sekimoto Y."/>
            <person name="Mashiguchi K."/>
            <person name="Awai K."/>
            <person name="Shimojima M."/>
            <person name="Masuda S."/>
            <person name="Iwai M."/>
            <person name="Nobusawa T."/>
            <person name="Narise T."/>
            <person name="Kondo S."/>
            <person name="Saito H."/>
            <person name="Sato R."/>
            <person name="Murakawa M."/>
            <person name="Ihara Y."/>
            <person name="Oshima-Yamada Y."/>
            <person name="Ohtaka K."/>
            <person name="Satoh M."/>
            <person name="Sonobe K."/>
            <person name="Ishii M."/>
            <person name="Ohtani R."/>
            <person name="Kanamori-Sato M."/>
            <person name="Honoki R."/>
            <person name="Miyazaki D."/>
            <person name="Mochizuki H."/>
            <person name="Umetsu J."/>
            <person name="Higashi K."/>
            <person name="Shibata D."/>
            <person name="Kamiya Y."/>
            <person name="Sato N."/>
            <person name="Nakamura Y."/>
            <person name="Tabata S."/>
            <person name="Ida S."/>
            <person name="Kurokawa K."/>
            <person name="Ohta H."/>
        </authorList>
    </citation>
    <scope>NUCLEOTIDE SEQUENCE [LARGE SCALE GENOMIC DNA]</scope>
    <source>
        <strain evidence="6 7">NIES-2285</strain>
    </source>
</reference>
<evidence type="ECO:0000256" key="4">
    <source>
        <dbReference type="SAM" id="MobiDB-lite"/>
    </source>
</evidence>
<feature type="domain" description="AIG1-type G" evidence="5">
    <location>
        <begin position="18"/>
        <end position="227"/>
    </location>
</feature>
<accession>A0A0U9HPM0</accession>
<evidence type="ECO:0000256" key="1">
    <source>
        <dbReference type="ARBA" id="ARBA00008535"/>
    </source>
</evidence>
<dbReference type="PANTHER" id="PTHR10903:SF184">
    <property type="entry name" value="GTP-BINDING PROTEIN A"/>
    <property type="match status" value="1"/>
</dbReference>
<proteinExistence type="inferred from homology"/>
<dbReference type="GO" id="GO:0005525">
    <property type="term" value="F:GTP binding"/>
    <property type="evidence" value="ECO:0007669"/>
    <property type="project" value="UniProtKB-KW"/>
</dbReference>
<dbReference type="InterPro" id="IPR006703">
    <property type="entry name" value="G_AIG1"/>
</dbReference>
<dbReference type="PROSITE" id="PS51720">
    <property type="entry name" value="G_AIG1"/>
    <property type="match status" value="1"/>
</dbReference>
<dbReference type="STRING" id="105231.A0A0U9HPM0"/>
<evidence type="ECO:0000256" key="2">
    <source>
        <dbReference type="ARBA" id="ARBA00022741"/>
    </source>
</evidence>
<dbReference type="PANTHER" id="PTHR10903">
    <property type="entry name" value="GTPASE, IMAP FAMILY MEMBER-RELATED"/>
    <property type="match status" value="1"/>
</dbReference>
<organism evidence="6 7">
    <name type="scientific">Klebsormidium nitens</name>
    <name type="common">Green alga</name>
    <name type="synonym">Ulothrix nitens</name>
    <dbReference type="NCBI Taxonomy" id="105231"/>
    <lineage>
        <taxon>Eukaryota</taxon>
        <taxon>Viridiplantae</taxon>
        <taxon>Streptophyta</taxon>
        <taxon>Klebsormidiophyceae</taxon>
        <taxon>Klebsormidiales</taxon>
        <taxon>Klebsormidiaceae</taxon>
        <taxon>Klebsormidium</taxon>
    </lineage>
</organism>
<feature type="region of interest" description="Disordered" evidence="4">
    <location>
        <begin position="318"/>
        <end position="338"/>
    </location>
</feature>
<keyword evidence="2" id="KW-0547">Nucleotide-binding</keyword>
<keyword evidence="7" id="KW-1185">Reference proteome</keyword>
<evidence type="ECO:0000313" key="7">
    <source>
        <dbReference type="Proteomes" id="UP000054558"/>
    </source>
</evidence>
<dbReference type="SUPFAM" id="SSF52540">
    <property type="entry name" value="P-loop containing nucleoside triphosphate hydrolases"/>
    <property type="match status" value="1"/>
</dbReference>
<dbReference type="OrthoDB" id="8954335at2759"/>
<evidence type="ECO:0000313" key="6">
    <source>
        <dbReference type="EMBL" id="GAQ77575.1"/>
    </source>
</evidence>
<sequence>MGGTAADDMEWGDIEGDDSKTTLVLVGRTGNGKSATGNSILGMSAFKSARKAAAVTNTCQLETIARDEGGYLAVIDTPGLFDSSLRPEELESEISNCISLAREGLHALIIVLSVRNRFTTEEVAAITSLEMLFGPEVLKYAIVLFTGGDELEEDETTLEDYLNGDAGAQQLNDLLVKCGGRKALFNNKTKDPSKRQQQRNALLSLVDNVLAEHRGQPYTHELFARAQELAAAAKREAELKQQLTASQSAEIESERYVALKAEFEALKLQLIKGNEDQVQVISRIVEENLRATALLEMEEKMEELRQSSAKRDQEVLKLKEANEKAQRERDEMEQRWREDREKFAREKQAYERAKAEAERMKREYEEEVRARRGRLDCSIL</sequence>
<dbReference type="Proteomes" id="UP000054558">
    <property type="component" value="Unassembled WGS sequence"/>
</dbReference>
<evidence type="ECO:0000259" key="5">
    <source>
        <dbReference type="PROSITE" id="PS51720"/>
    </source>
</evidence>
<dbReference type="OMA" id="QECPSRR"/>
<evidence type="ECO:0000256" key="3">
    <source>
        <dbReference type="ARBA" id="ARBA00023134"/>
    </source>
</evidence>
<dbReference type="GO" id="GO:0003924">
    <property type="term" value="F:GTPase activity"/>
    <property type="evidence" value="ECO:0000318"/>
    <property type="project" value="GO_Central"/>
</dbReference>
<keyword evidence="3" id="KW-0342">GTP-binding</keyword>
<dbReference type="InterPro" id="IPR027417">
    <property type="entry name" value="P-loop_NTPase"/>
</dbReference>
<dbReference type="InterPro" id="IPR045058">
    <property type="entry name" value="GIMA/IAN/Toc"/>
</dbReference>
<dbReference type="Pfam" id="PF04548">
    <property type="entry name" value="AIG1"/>
    <property type="match status" value="1"/>
</dbReference>
<gene>
    <name evidence="6" type="ORF">KFL_000010240</name>
</gene>
<name>A0A0U9HPM0_KLENI</name>
<protein>
    <submittedName>
        <fullName evidence="6">Protein AIG1</fullName>
    </submittedName>
</protein>
<comment type="similarity">
    <text evidence="1">Belongs to the TRAFAC class TrmE-Era-EngA-EngB-Septin-like GTPase superfamily. AIG1/Toc34/Toc159-like paraseptin GTPase family. IAN subfamily.</text>
</comment>
<dbReference type="FunFam" id="3.40.50.300:FF:000840">
    <property type="entry name" value="Immune-associated nucleotide-binding protein 9"/>
    <property type="match status" value="1"/>
</dbReference>
<dbReference type="EMBL" id="DF236950">
    <property type="protein sequence ID" value="GAQ77575.1"/>
    <property type="molecule type" value="Genomic_DNA"/>
</dbReference>
<dbReference type="Gene3D" id="3.40.50.300">
    <property type="entry name" value="P-loop containing nucleotide triphosphate hydrolases"/>
    <property type="match status" value="1"/>
</dbReference>
<dbReference type="AlphaFoldDB" id="A0A0U9HPM0"/>